<proteinExistence type="predicted"/>
<keyword evidence="2" id="KW-1185">Reference proteome</keyword>
<evidence type="ECO:0000313" key="1">
    <source>
        <dbReference type="EMBL" id="EHP84589.1"/>
    </source>
</evidence>
<dbReference type="AlphaFoldDB" id="H1L0P5"/>
<evidence type="ECO:0000313" key="2">
    <source>
        <dbReference type="Proteomes" id="UP000003706"/>
    </source>
</evidence>
<dbReference type="STRING" id="647171.MetfoDRAFT_1619"/>
<dbReference type="Proteomes" id="UP000003706">
    <property type="component" value="Unassembled WGS sequence"/>
</dbReference>
<gene>
    <name evidence="1" type="ORF">MetfoDRAFT_1619</name>
</gene>
<comment type="caution">
    <text evidence="1">The sequence shown here is derived from an EMBL/GenBank/DDBJ whole genome shotgun (WGS) entry which is preliminary data.</text>
</comment>
<organism evidence="1 2">
    <name type="scientific">Methanotorris formicicus Mc-S-70</name>
    <dbReference type="NCBI Taxonomy" id="647171"/>
    <lineage>
        <taxon>Archaea</taxon>
        <taxon>Methanobacteriati</taxon>
        <taxon>Methanobacteriota</taxon>
        <taxon>Methanomada group</taxon>
        <taxon>Methanococci</taxon>
        <taxon>Methanococcales</taxon>
        <taxon>Methanocaldococcaceae</taxon>
        <taxon>Methanotorris</taxon>
    </lineage>
</organism>
<name>H1L0P5_9EURY</name>
<sequence>MIEEDVKNLSFYRCYQWASSQLGVGYERIGPYVIKDIGGIGQPHP</sequence>
<dbReference type="RefSeq" id="WP_007045043.1">
    <property type="nucleotide sequence ID" value="NZ_AGJL01000049.1"/>
</dbReference>
<protein>
    <submittedName>
        <fullName evidence="1">Uncharacterized protein</fullName>
    </submittedName>
</protein>
<accession>H1L0P5</accession>
<reference evidence="1 2" key="1">
    <citation type="submission" date="2011-09" db="EMBL/GenBank/DDBJ databases">
        <title>The draft genome of Methanotorris formicicus Mc-S-70.</title>
        <authorList>
            <consortium name="US DOE Joint Genome Institute (JGI-PGF)"/>
            <person name="Lucas S."/>
            <person name="Han J."/>
            <person name="Lapidus A."/>
            <person name="Cheng J.-F."/>
            <person name="Goodwin L."/>
            <person name="Pitluck S."/>
            <person name="Peters L."/>
            <person name="Land M.L."/>
            <person name="Hauser L."/>
            <person name="Sieprawska-Lupa M."/>
            <person name="Takai K."/>
            <person name="Miyazaki J."/>
            <person name="Whitman W."/>
            <person name="Woyke T.J."/>
        </authorList>
    </citation>
    <scope>NUCLEOTIDE SEQUENCE [LARGE SCALE GENOMIC DNA]</scope>
    <source>
        <strain evidence="1 2">Mc-S-70</strain>
    </source>
</reference>
<dbReference type="EMBL" id="AGJL01000049">
    <property type="protein sequence ID" value="EHP84589.1"/>
    <property type="molecule type" value="Genomic_DNA"/>
</dbReference>